<dbReference type="Pfam" id="PF01663">
    <property type="entry name" value="Phosphodiest"/>
    <property type="match status" value="1"/>
</dbReference>
<dbReference type="SUPFAM" id="SSF53649">
    <property type="entry name" value="Alkaline phosphatase-like"/>
    <property type="match status" value="1"/>
</dbReference>
<evidence type="ECO:0000313" key="2">
    <source>
        <dbReference type="Proteomes" id="UP000323671"/>
    </source>
</evidence>
<dbReference type="RefSeq" id="WP_187775205.1">
    <property type="nucleotide sequence ID" value="NZ_CP022579.1"/>
</dbReference>
<evidence type="ECO:0008006" key="3">
    <source>
        <dbReference type="Google" id="ProtNLM"/>
    </source>
</evidence>
<dbReference type="InterPro" id="IPR002591">
    <property type="entry name" value="Phosphodiest/P_Trfase"/>
</dbReference>
<name>A0A5C1E8P7_9RHOO</name>
<dbReference type="InterPro" id="IPR017850">
    <property type="entry name" value="Alkaline_phosphatase_core_sf"/>
</dbReference>
<keyword evidence="2" id="KW-1185">Reference proteome</keyword>
<dbReference type="EMBL" id="CP022579">
    <property type="protein sequence ID" value="QEL65240.1"/>
    <property type="molecule type" value="Genomic_DNA"/>
</dbReference>
<reference evidence="1 2" key="1">
    <citation type="submission" date="2017-07" db="EMBL/GenBank/DDBJ databases">
        <title>Complete genome sequence of Oryzomicrobium terrae TPP412.</title>
        <authorList>
            <person name="Chiu L.-W."/>
            <person name="Lo K.-J."/>
            <person name="Tsai Y.-M."/>
            <person name="Lin S.-S."/>
            <person name="Kuo C.-H."/>
            <person name="Liu C.-T."/>
        </authorList>
    </citation>
    <scope>NUCLEOTIDE SEQUENCE [LARGE SCALE GENOMIC DNA]</scope>
    <source>
        <strain evidence="1 2">TPP412</strain>
    </source>
</reference>
<dbReference type="KEGG" id="otr:OTERR_17640"/>
<gene>
    <name evidence="1" type="ORF">OTERR_17640</name>
</gene>
<dbReference type="Proteomes" id="UP000323671">
    <property type="component" value="Chromosome"/>
</dbReference>
<dbReference type="Gene3D" id="3.40.720.10">
    <property type="entry name" value="Alkaline Phosphatase, subunit A"/>
    <property type="match status" value="1"/>
</dbReference>
<accession>A0A5C1E8P7</accession>
<sequence>MATVATARGFTGLPCPPLDCLPAQALAPVRHIVLLVADGVGEAQVRRHLTGGLLDSHRIATLESVFPSTTASAVGTFLTGLPPGQHGLTGWHVWFSAIATQLAVLPLSRRGVRGPAPEAEQWAQQLLDAPPLADRLPCPVEIISPAWIVDSPFNRRLSGQAKRTGYRALPEMFAAIESALTAPEPSYIYAYWPDFDSKAHEVGPDGEAAVATLRSLETALAGFLGRVQGANATLLVTADHGFIAAPADRLIDLDDSPDLAAMLARPLSGERRVSYVHLKPGCRETFCAGMQERYGHALWCVPSVDLIRDGWFGPPPHHPDLAERLGDLALILADDWTLRDRLAGEDDYRLPGMHGGVSDAERMVPLCRFDLWQQ</sequence>
<protein>
    <recommendedName>
        <fullName evidence="3">Alkaline phosphatase family protein</fullName>
    </recommendedName>
</protein>
<evidence type="ECO:0000313" key="1">
    <source>
        <dbReference type="EMBL" id="QEL65240.1"/>
    </source>
</evidence>
<organism evidence="1 2">
    <name type="scientific">Oryzomicrobium terrae</name>
    <dbReference type="NCBI Taxonomy" id="1735038"/>
    <lineage>
        <taxon>Bacteria</taxon>
        <taxon>Pseudomonadati</taxon>
        <taxon>Pseudomonadota</taxon>
        <taxon>Betaproteobacteria</taxon>
        <taxon>Rhodocyclales</taxon>
        <taxon>Rhodocyclaceae</taxon>
        <taxon>Oryzomicrobium</taxon>
    </lineage>
</organism>
<dbReference type="AlphaFoldDB" id="A0A5C1E8P7"/>
<proteinExistence type="predicted"/>